<keyword evidence="4 8" id="KW-0812">Transmembrane</keyword>
<feature type="transmembrane region" description="Helical" evidence="8">
    <location>
        <begin position="278"/>
        <end position="298"/>
    </location>
</feature>
<feature type="transmembrane region" description="Helical" evidence="8">
    <location>
        <begin position="87"/>
        <end position="112"/>
    </location>
</feature>
<feature type="transmembrane region" description="Helical" evidence="8">
    <location>
        <begin position="180"/>
        <end position="201"/>
    </location>
</feature>
<feature type="domain" description="Major facilitator superfamily (MFS) profile" evidence="9">
    <location>
        <begin position="90"/>
        <end position="613"/>
    </location>
</feature>
<dbReference type="InterPro" id="IPR036259">
    <property type="entry name" value="MFS_trans_sf"/>
</dbReference>
<dbReference type="OrthoDB" id="10021397at2759"/>
<dbReference type="CDD" id="cd17502">
    <property type="entry name" value="MFS_Azr1_MDR_like"/>
    <property type="match status" value="1"/>
</dbReference>
<feature type="transmembrane region" description="Helical" evidence="8">
    <location>
        <begin position="444"/>
        <end position="469"/>
    </location>
</feature>
<dbReference type="PANTHER" id="PTHR23501">
    <property type="entry name" value="MAJOR FACILITATOR SUPERFAMILY"/>
    <property type="match status" value="1"/>
</dbReference>
<sequence>MASHTKSDVVSHSPASPPPAPLVNKDIEAVDAPASSSASSRTAGPYLPSTEPTDPATGENGTANNGAEAQTEAQTQDGQPQRSKLKIALIMLSLCIAVLLVALDITIVTTALPTIAEQFHSASGYTWVGSAYLIANSAATPIWGKVSDIFGRKPCLLVTNAIFFVGSLLAAVAVNMNMLIAARVIQGIGGGGLIVLVNISISDLFAMRERGAYFGIIGGVWALASSLGPIVGGALTQKVSWRWCFYINLPFDGLAFGIILFALDLHTPKTPLWEGLKAVDWLGSLTMVAGTVMVLLGLEFGGVTYPWNSATVICLLVFGVITIGLFFLVEHRLAPYPLMPLGLFSKRSNLAALGTCFFHAFVFISGSYFLPLYFQAVLGATPILSGVYLLPTALSLSFLSAFTGVFIRKTGQYLPCIWFGMVFMVAGFGTFIDLGIHSSWAKIIIFQIIAGIGVGPNFQSPLIALQSLVPMRLASSLRSPTDAPQSNASTLHILIPHADAYQQKRDIATATATFGFVRNLGSAISIVVGSVVFQNEMISKQPLLRAALGDQTAAAFGGGSAGANVGVIQTLPDNEKEIARQAFSEALSTMWILYVCFAAAGLAVSFLITKNVLSKHHEETKTGIEEEKKKRVEREAAREEKKRSKRPSRDLAASNGDLSMDVEKGAEGTVPLSAEKL</sequence>
<accession>A0A9P4U8A2</accession>
<feature type="region of interest" description="Disordered" evidence="7">
    <location>
        <begin position="1"/>
        <end position="78"/>
    </location>
</feature>
<keyword evidence="11" id="KW-1185">Reference proteome</keyword>
<dbReference type="PROSITE" id="PS50850">
    <property type="entry name" value="MFS"/>
    <property type="match status" value="1"/>
</dbReference>
<evidence type="ECO:0000256" key="8">
    <source>
        <dbReference type="SAM" id="Phobius"/>
    </source>
</evidence>
<dbReference type="AlphaFoldDB" id="A0A9P4U8A2"/>
<reference evidence="10" key="1">
    <citation type="journal article" date="2020" name="Stud. Mycol.">
        <title>101 Dothideomycetes genomes: a test case for predicting lifestyles and emergence of pathogens.</title>
        <authorList>
            <person name="Haridas S."/>
            <person name="Albert R."/>
            <person name="Binder M."/>
            <person name="Bloem J."/>
            <person name="Labutti K."/>
            <person name="Salamov A."/>
            <person name="Andreopoulos B."/>
            <person name="Baker S."/>
            <person name="Barry K."/>
            <person name="Bills G."/>
            <person name="Bluhm B."/>
            <person name="Cannon C."/>
            <person name="Castanera R."/>
            <person name="Culley D."/>
            <person name="Daum C."/>
            <person name="Ezra D."/>
            <person name="Gonzalez J."/>
            <person name="Henrissat B."/>
            <person name="Kuo A."/>
            <person name="Liang C."/>
            <person name="Lipzen A."/>
            <person name="Lutzoni F."/>
            <person name="Magnuson J."/>
            <person name="Mondo S."/>
            <person name="Nolan M."/>
            <person name="Ohm R."/>
            <person name="Pangilinan J."/>
            <person name="Park H.-J."/>
            <person name="Ramirez L."/>
            <person name="Alfaro M."/>
            <person name="Sun H."/>
            <person name="Tritt A."/>
            <person name="Yoshinaga Y."/>
            <person name="Zwiers L.-H."/>
            <person name="Turgeon B."/>
            <person name="Goodwin S."/>
            <person name="Spatafora J."/>
            <person name="Crous P."/>
            <person name="Grigoriev I."/>
        </authorList>
    </citation>
    <scope>NUCLEOTIDE SEQUENCE</scope>
    <source>
        <strain evidence="10">CBS 690.94</strain>
    </source>
</reference>
<feature type="region of interest" description="Disordered" evidence="7">
    <location>
        <begin position="617"/>
        <end position="677"/>
    </location>
</feature>
<feature type="transmembrane region" description="Helical" evidence="8">
    <location>
        <begin position="213"/>
        <end position="235"/>
    </location>
</feature>
<dbReference type="PANTHER" id="PTHR23501:SF102">
    <property type="entry name" value="DRUG TRANSPORTER, PUTATIVE (AFU_ORTHOLOGUE AFUA_3G08530)-RELATED"/>
    <property type="match status" value="1"/>
</dbReference>
<comment type="subcellular location">
    <subcellularLocation>
        <location evidence="1">Cell membrane</location>
        <topology evidence="1">Multi-pass membrane protein</topology>
    </subcellularLocation>
</comment>
<dbReference type="FunFam" id="1.20.1720.10:FF:000014">
    <property type="entry name" value="MFS drug transporter, putative"/>
    <property type="match status" value="1"/>
</dbReference>
<evidence type="ECO:0000259" key="9">
    <source>
        <dbReference type="PROSITE" id="PS50850"/>
    </source>
</evidence>
<feature type="transmembrane region" description="Helical" evidence="8">
    <location>
        <begin position="124"/>
        <end position="143"/>
    </location>
</feature>
<feature type="transmembrane region" description="Helical" evidence="8">
    <location>
        <begin position="155"/>
        <end position="174"/>
    </location>
</feature>
<dbReference type="InterPro" id="IPR011701">
    <property type="entry name" value="MFS"/>
</dbReference>
<keyword evidence="5 8" id="KW-1133">Transmembrane helix</keyword>
<feature type="transmembrane region" description="Helical" evidence="8">
    <location>
        <begin position="413"/>
        <end position="432"/>
    </location>
</feature>
<dbReference type="Proteomes" id="UP000799764">
    <property type="component" value="Unassembled WGS sequence"/>
</dbReference>
<comment type="caution">
    <text evidence="10">The sequence shown here is derived from an EMBL/GenBank/DDBJ whole genome shotgun (WGS) entry which is preliminary data.</text>
</comment>
<dbReference type="GO" id="GO:0005886">
    <property type="term" value="C:plasma membrane"/>
    <property type="evidence" value="ECO:0007669"/>
    <property type="project" value="UniProtKB-SubCell"/>
</dbReference>
<keyword evidence="3" id="KW-1003">Cell membrane</keyword>
<dbReference type="SUPFAM" id="SSF103473">
    <property type="entry name" value="MFS general substrate transporter"/>
    <property type="match status" value="1"/>
</dbReference>
<name>A0A9P4U8A2_9PLEO</name>
<feature type="transmembrane region" description="Helical" evidence="8">
    <location>
        <begin position="386"/>
        <end position="406"/>
    </location>
</feature>
<feature type="transmembrane region" description="Helical" evidence="8">
    <location>
        <begin position="247"/>
        <end position="266"/>
    </location>
</feature>
<evidence type="ECO:0000256" key="3">
    <source>
        <dbReference type="ARBA" id="ARBA00022475"/>
    </source>
</evidence>
<dbReference type="EMBL" id="MU001504">
    <property type="protein sequence ID" value="KAF2442084.1"/>
    <property type="molecule type" value="Genomic_DNA"/>
</dbReference>
<dbReference type="InterPro" id="IPR020846">
    <property type="entry name" value="MFS_dom"/>
</dbReference>
<comment type="similarity">
    <text evidence="2">Belongs to the major facilitator superfamily. TCR/Tet family.</text>
</comment>
<evidence type="ECO:0000313" key="10">
    <source>
        <dbReference type="EMBL" id="KAF2442084.1"/>
    </source>
</evidence>
<evidence type="ECO:0000256" key="5">
    <source>
        <dbReference type="ARBA" id="ARBA00022989"/>
    </source>
</evidence>
<dbReference type="Gene3D" id="1.20.1250.20">
    <property type="entry name" value="MFS general substrate transporter like domains"/>
    <property type="match status" value="2"/>
</dbReference>
<feature type="transmembrane region" description="Helical" evidence="8">
    <location>
        <begin position="586"/>
        <end position="608"/>
    </location>
</feature>
<proteinExistence type="inferred from homology"/>
<protein>
    <submittedName>
        <fullName evidence="10">MFS general substrate transporter</fullName>
    </submittedName>
</protein>
<evidence type="ECO:0000256" key="6">
    <source>
        <dbReference type="ARBA" id="ARBA00023136"/>
    </source>
</evidence>
<evidence type="ECO:0000256" key="4">
    <source>
        <dbReference type="ARBA" id="ARBA00022692"/>
    </source>
</evidence>
<feature type="compositionally biased region" description="Polar residues" evidence="7">
    <location>
        <begin position="59"/>
        <end position="78"/>
    </location>
</feature>
<evidence type="ECO:0000313" key="11">
    <source>
        <dbReference type="Proteomes" id="UP000799764"/>
    </source>
</evidence>
<evidence type="ECO:0000256" key="7">
    <source>
        <dbReference type="SAM" id="MobiDB-lite"/>
    </source>
</evidence>
<feature type="transmembrane region" description="Helical" evidence="8">
    <location>
        <begin position="350"/>
        <end position="374"/>
    </location>
</feature>
<evidence type="ECO:0000256" key="2">
    <source>
        <dbReference type="ARBA" id="ARBA00007520"/>
    </source>
</evidence>
<feature type="transmembrane region" description="Helical" evidence="8">
    <location>
        <begin position="310"/>
        <end position="329"/>
    </location>
</feature>
<dbReference type="Pfam" id="PF07690">
    <property type="entry name" value="MFS_1"/>
    <property type="match status" value="1"/>
</dbReference>
<keyword evidence="6 8" id="KW-0472">Membrane</keyword>
<gene>
    <name evidence="10" type="ORF">P171DRAFT_445843</name>
</gene>
<organism evidence="10 11">
    <name type="scientific">Karstenula rhodostoma CBS 690.94</name>
    <dbReference type="NCBI Taxonomy" id="1392251"/>
    <lineage>
        <taxon>Eukaryota</taxon>
        <taxon>Fungi</taxon>
        <taxon>Dikarya</taxon>
        <taxon>Ascomycota</taxon>
        <taxon>Pezizomycotina</taxon>
        <taxon>Dothideomycetes</taxon>
        <taxon>Pleosporomycetidae</taxon>
        <taxon>Pleosporales</taxon>
        <taxon>Massarineae</taxon>
        <taxon>Didymosphaeriaceae</taxon>
        <taxon>Karstenula</taxon>
    </lineage>
</organism>
<feature type="compositionally biased region" description="Basic and acidic residues" evidence="7">
    <location>
        <begin position="617"/>
        <end position="642"/>
    </location>
</feature>
<dbReference type="GO" id="GO:0022857">
    <property type="term" value="F:transmembrane transporter activity"/>
    <property type="evidence" value="ECO:0007669"/>
    <property type="project" value="InterPro"/>
</dbReference>
<evidence type="ECO:0000256" key="1">
    <source>
        <dbReference type="ARBA" id="ARBA00004651"/>
    </source>
</evidence>
<feature type="compositionally biased region" description="Low complexity" evidence="7">
    <location>
        <begin position="30"/>
        <end position="43"/>
    </location>
</feature>
<dbReference type="PRINTS" id="PR01036">
    <property type="entry name" value="TCRTETB"/>
</dbReference>